<comment type="subcellular location">
    <subcellularLocation>
        <location evidence="8">Cytoplasm</location>
    </subcellularLocation>
</comment>
<comment type="function">
    <text evidence="8">Transfers a GMP moiety from GTP to Mo-molybdopterin (Mo-MPT) cofactor (Moco or molybdenum cofactor) to form Mo-molybdopterin guanine dinucleotide (Mo-MGD) cofactor.</text>
</comment>
<name>A0A4P6HJV4_9BACT</name>
<dbReference type="Proteomes" id="UP000293296">
    <property type="component" value="Chromosome"/>
</dbReference>
<keyword evidence="11" id="KW-1185">Reference proteome</keyword>
<feature type="binding site" evidence="8">
    <location>
        <begin position="13"/>
        <end position="15"/>
    </location>
    <ligand>
        <name>GTP</name>
        <dbReference type="ChEBI" id="CHEBI:37565"/>
    </ligand>
</feature>
<evidence type="ECO:0000256" key="6">
    <source>
        <dbReference type="ARBA" id="ARBA00023134"/>
    </source>
</evidence>
<feature type="binding site" evidence="8">
    <location>
        <position position="97"/>
    </location>
    <ligand>
        <name>GTP</name>
        <dbReference type="ChEBI" id="CHEBI:37565"/>
    </ligand>
</feature>
<comment type="catalytic activity">
    <reaction evidence="8">
        <text>Mo-molybdopterin + GTP + H(+) = Mo-molybdopterin guanine dinucleotide + diphosphate</text>
        <dbReference type="Rhea" id="RHEA:34243"/>
        <dbReference type="ChEBI" id="CHEBI:15378"/>
        <dbReference type="ChEBI" id="CHEBI:33019"/>
        <dbReference type="ChEBI" id="CHEBI:37565"/>
        <dbReference type="ChEBI" id="CHEBI:71302"/>
        <dbReference type="ChEBI" id="CHEBI:71310"/>
        <dbReference type="EC" id="2.7.7.77"/>
    </reaction>
</comment>
<keyword evidence="10" id="KW-0548">Nucleotidyltransferase</keyword>
<dbReference type="Gene3D" id="3.90.550.10">
    <property type="entry name" value="Spore Coat Polysaccharide Biosynthesis Protein SpsA, Chain A"/>
    <property type="match status" value="1"/>
</dbReference>
<evidence type="ECO:0000313" key="10">
    <source>
        <dbReference type="EMBL" id="QAZ67397.1"/>
    </source>
</evidence>
<dbReference type="InterPro" id="IPR025877">
    <property type="entry name" value="MobA-like_NTP_Trfase"/>
</dbReference>
<comment type="similarity">
    <text evidence="8">Belongs to the MobA family.</text>
</comment>
<comment type="caution">
    <text evidence="8">Lacks conserved residue(s) required for the propagation of feature annotation.</text>
</comment>
<dbReference type="AlphaFoldDB" id="A0A4P6HJV4"/>
<evidence type="ECO:0000313" key="11">
    <source>
        <dbReference type="Proteomes" id="UP000293296"/>
    </source>
</evidence>
<dbReference type="GO" id="GO:0046872">
    <property type="term" value="F:metal ion binding"/>
    <property type="evidence" value="ECO:0007669"/>
    <property type="project" value="UniProtKB-KW"/>
</dbReference>
<keyword evidence="6 8" id="KW-0342">GTP-binding</keyword>
<dbReference type="PANTHER" id="PTHR19136:SF81">
    <property type="entry name" value="MOLYBDENUM COFACTOR GUANYLYLTRANSFERASE"/>
    <property type="match status" value="1"/>
</dbReference>
<evidence type="ECO:0000256" key="5">
    <source>
        <dbReference type="ARBA" id="ARBA00022842"/>
    </source>
</evidence>
<dbReference type="OrthoDB" id="9788394at2"/>
<evidence type="ECO:0000259" key="9">
    <source>
        <dbReference type="Pfam" id="PF12804"/>
    </source>
</evidence>
<protein>
    <recommendedName>
        <fullName evidence="8">Probable molybdenum cofactor guanylyltransferase</fullName>
        <shortName evidence="8">MoCo guanylyltransferase</shortName>
        <ecNumber evidence="8">2.7.7.77</ecNumber>
    </recommendedName>
    <alternativeName>
        <fullName evidence="8">GTP:molybdopterin guanylyltransferase</fullName>
    </alternativeName>
    <alternativeName>
        <fullName evidence="8">Mo-MPT guanylyltransferase</fullName>
    </alternativeName>
    <alternativeName>
        <fullName evidence="8">Molybdopterin guanylyltransferase</fullName>
    </alternativeName>
    <alternativeName>
        <fullName evidence="8">Molybdopterin-guanine dinucleotide synthase</fullName>
        <shortName evidence="8">MGD synthase</shortName>
    </alternativeName>
</protein>
<keyword evidence="1 8" id="KW-0963">Cytoplasm</keyword>
<dbReference type="EC" id="2.7.7.77" evidence="8"/>
<dbReference type="GO" id="GO:0006777">
    <property type="term" value="P:Mo-molybdopterin cofactor biosynthetic process"/>
    <property type="evidence" value="ECO:0007669"/>
    <property type="project" value="UniProtKB-KW"/>
</dbReference>
<feature type="binding site" evidence="8">
    <location>
        <position position="25"/>
    </location>
    <ligand>
        <name>GTP</name>
        <dbReference type="ChEBI" id="CHEBI:37565"/>
    </ligand>
</feature>
<dbReference type="InterPro" id="IPR013482">
    <property type="entry name" value="Molybde_CF_guanTrfase"/>
</dbReference>
<dbReference type="GO" id="GO:0005737">
    <property type="term" value="C:cytoplasm"/>
    <property type="evidence" value="ECO:0007669"/>
    <property type="project" value="UniProtKB-SubCell"/>
</dbReference>
<dbReference type="GO" id="GO:0005525">
    <property type="term" value="F:GTP binding"/>
    <property type="evidence" value="ECO:0007669"/>
    <property type="project" value="UniProtKB-UniRule"/>
</dbReference>
<feature type="binding site" evidence="8">
    <location>
        <position position="69"/>
    </location>
    <ligand>
        <name>GTP</name>
        <dbReference type="ChEBI" id="CHEBI:37565"/>
    </ligand>
</feature>
<reference evidence="10 11" key="1">
    <citation type="submission" date="2018-02" db="EMBL/GenBank/DDBJ databases">
        <title>Genome sequence of Desulfovibrio carbinolicus DSM 3852.</title>
        <authorList>
            <person name="Wilbanks E."/>
            <person name="Skennerton C.T."/>
            <person name="Orphan V.J."/>
        </authorList>
    </citation>
    <scope>NUCLEOTIDE SEQUENCE [LARGE SCALE GENOMIC DNA]</scope>
    <source>
        <strain evidence="10 11">DSM 3852</strain>
    </source>
</reference>
<keyword evidence="7 8" id="KW-0501">Molybdenum cofactor biosynthesis</keyword>
<dbReference type="RefSeq" id="WP_129351941.1">
    <property type="nucleotide sequence ID" value="NZ_CP026538.1"/>
</dbReference>
<keyword evidence="2 8" id="KW-0808">Transferase</keyword>
<keyword evidence="3 8" id="KW-0479">Metal-binding</keyword>
<keyword evidence="5 8" id="KW-0460">Magnesium</keyword>
<dbReference type="KEGG" id="dcb:C3Y92_09240"/>
<gene>
    <name evidence="8" type="primary">mobA</name>
    <name evidence="10" type="ORF">C3Y92_09240</name>
</gene>
<keyword evidence="4 8" id="KW-0547">Nucleotide-binding</keyword>
<proteinExistence type="inferred from homology"/>
<dbReference type="HAMAP" id="MF_00316">
    <property type="entry name" value="MobA"/>
    <property type="match status" value="1"/>
</dbReference>
<comment type="cofactor">
    <cofactor evidence="8">
        <name>Mg(2+)</name>
        <dbReference type="ChEBI" id="CHEBI:18420"/>
    </cofactor>
</comment>
<accession>A0A4P6HJV4</accession>
<dbReference type="Pfam" id="PF12804">
    <property type="entry name" value="NTP_transf_3"/>
    <property type="match status" value="1"/>
</dbReference>
<feature type="domain" description="MobA-like NTP transferase" evidence="9">
    <location>
        <begin position="10"/>
        <end position="160"/>
    </location>
</feature>
<dbReference type="CDD" id="cd02503">
    <property type="entry name" value="MobA"/>
    <property type="match status" value="1"/>
</dbReference>
<evidence type="ECO:0000256" key="8">
    <source>
        <dbReference type="HAMAP-Rule" id="MF_00316"/>
    </source>
</evidence>
<evidence type="ECO:0000256" key="1">
    <source>
        <dbReference type="ARBA" id="ARBA00022490"/>
    </source>
</evidence>
<sequence>MKTGGELPLGVVLAGGLSSRMGRDKAWLTFFGQPLLRRVAEVLAGVTGEIMVSGRDPAPFGFACPWLPDDTPRLGPAGGVMTVLAATGRPCLVVSCDLPFLEPETLVRLVAAWRDRPETALMTTYRIVETGFVESLVAIYDPAGLPLLRENLEQGQRRLSAIFPESLRCHLDYSRDDPAVARAFFNVNSPPDLIRARGMEEGA</sequence>
<dbReference type="PANTHER" id="PTHR19136">
    <property type="entry name" value="MOLYBDENUM COFACTOR GUANYLYLTRANSFERASE"/>
    <property type="match status" value="1"/>
</dbReference>
<evidence type="ECO:0000256" key="4">
    <source>
        <dbReference type="ARBA" id="ARBA00022741"/>
    </source>
</evidence>
<dbReference type="EMBL" id="CP026538">
    <property type="protein sequence ID" value="QAZ67397.1"/>
    <property type="molecule type" value="Genomic_DNA"/>
</dbReference>
<feature type="binding site" evidence="8">
    <location>
        <position position="97"/>
    </location>
    <ligand>
        <name>Mg(2+)</name>
        <dbReference type="ChEBI" id="CHEBI:18420"/>
    </ligand>
</feature>
<dbReference type="InterPro" id="IPR029044">
    <property type="entry name" value="Nucleotide-diphossugar_trans"/>
</dbReference>
<evidence type="ECO:0000256" key="3">
    <source>
        <dbReference type="ARBA" id="ARBA00022723"/>
    </source>
</evidence>
<evidence type="ECO:0000256" key="2">
    <source>
        <dbReference type="ARBA" id="ARBA00022679"/>
    </source>
</evidence>
<comment type="domain">
    <text evidence="8">The N-terminal domain determines nucleotide recognition and specific binding, while the C-terminal domain determines the specific binding to the target protein.</text>
</comment>
<dbReference type="GO" id="GO:0061603">
    <property type="term" value="F:molybdenum cofactor guanylyltransferase activity"/>
    <property type="evidence" value="ECO:0007669"/>
    <property type="project" value="UniProtKB-EC"/>
</dbReference>
<evidence type="ECO:0000256" key="7">
    <source>
        <dbReference type="ARBA" id="ARBA00023150"/>
    </source>
</evidence>
<organism evidence="10 11">
    <name type="scientific">Solidesulfovibrio carbinolicus</name>
    <dbReference type="NCBI Taxonomy" id="296842"/>
    <lineage>
        <taxon>Bacteria</taxon>
        <taxon>Pseudomonadati</taxon>
        <taxon>Thermodesulfobacteriota</taxon>
        <taxon>Desulfovibrionia</taxon>
        <taxon>Desulfovibrionales</taxon>
        <taxon>Desulfovibrionaceae</taxon>
        <taxon>Solidesulfovibrio</taxon>
    </lineage>
</organism>
<dbReference type="SUPFAM" id="SSF53448">
    <property type="entry name" value="Nucleotide-diphospho-sugar transferases"/>
    <property type="match status" value="1"/>
</dbReference>